<dbReference type="InterPro" id="IPR032675">
    <property type="entry name" value="LRR_dom_sf"/>
</dbReference>
<feature type="compositionally biased region" description="Polar residues" evidence="4">
    <location>
        <begin position="230"/>
        <end position="247"/>
    </location>
</feature>
<dbReference type="SUPFAM" id="SSF53474">
    <property type="entry name" value="alpha/beta-Hydrolases"/>
    <property type="match status" value="1"/>
</dbReference>
<dbReference type="SMART" id="SM00368">
    <property type="entry name" value="LRR_RI"/>
    <property type="match status" value="6"/>
</dbReference>
<dbReference type="OrthoDB" id="414698at2759"/>
<gene>
    <name evidence="6" type="ORF">SEMRO_1550_G281700.1</name>
</gene>
<dbReference type="Proteomes" id="UP001153069">
    <property type="component" value="Unassembled WGS sequence"/>
</dbReference>
<dbReference type="GO" id="GO:0005096">
    <property type="term" value="F:GTPase activator activity"/>
    <property type="evidence" value="ECO:0007669"/>
    <property type="project" value="UniProtKB-KW"/>
</dbReference>
<keyword evidence="7" id="KW-1185">Reference proteome</keyword>
<dbReference type="EMBL" id="CAICTM010001548">
    <property type="protein sequence ID" value="CAB9524542.1"/>
    <property type="molecule type" value="Genomic_DNA"/>
</dbReference>
<dbReference type="PANTHER" id="PTHR24113:SF12">
    <property type="entry name" value="RAN GTPASE-ACTIVATING PROTEIN 1"/>
    <property type="match status" value="1"/>
</dbReference>
<dbReference type="Gene3D" id="1.20.58.320">
    <property type="entry name" value="TPR-like"/>
    <property type="match status" value="1"/>
</dbReference>
<dbReference type="AlphaFoldDB" id="A0A9N8EMK8"/>
<organism evidence="6 7">
    <name type="scientific">Seminavis robusta</name>
    <dbReference type="NCBI Taxonomy" id="568900"/>
    <lineage>
        <taxon>Eukaryota</taxon>
        <taxon>Sar</taxon>
        <taxon>Stramenopiles</taxon>
        <taxon>Ochrophyta</taxon>
        <taxon>Bacillariophyta</taxon>
        <taxon>Bacillariophyceae</taxon>
        <taxon>Bacillariophycidae</taxon>
        <taxon>Naviculales</taxon>
        <taxon>Naviculaceae</taxon>
        <taxon>Seminavis</taxon>
    </lineage>
</organism>
<dbReference type="GO" id="GO:0005829">
    <property type="term" value="C:cytosol"/>
    <property type="evidence" value="ECO:0007669"/>
    <property type="project" value="TreeGrafter"/>
</dbReference>
<dbReference type="PANTHER" id="PTHR24113">
    <property type="entry name" value="RAN GTPASE-ACTIVATING PROTEIN 1"/>
    <property type="match status" value="1"/>
</dbReference>
<evidence type="ECO:0000259" key="5">
    <source>
        <dbReference type="Pfam" id="PF03959"/>
    </source>
</evidence>
<comment type="caution">
    <text evidence="6">The sequence shown here is derived from an EMBL/GenBank/DDBJ whole genome shotgun (WGS) entry which is preliminary data.</text>
</comment>
<keyword evidence="2" id="KW-0433">Leucine-rich repeat</keyword>
<dbReference type="InterPro" id="IPR001611">
    <property type="entry name" value="Leu-rich_rpt"/>
</dbReference>
<dbReference type="SUPFAM" id="SSF48452">
    <property type="entry name" value="TPR-like"/>
    <property type="match status" value="1"/>
</dbReference>
<protein>
    <submittedName>
        <fullName evidence="6">Esterase OVCA2</fullName>
    </submittedName>
</protein>
<evidence type="ECO:0000313" key="7">
    <source>
        <dbReference type="Proteomes" id="UP001153069"/>
    </source>
</evidence>
<evidence type="ECO:0000256" key="4">
    <source>
        <dbReference type="SAM" id="MobiDB-lite"/>
    </source>
</evidence>
<dbReference type="InterPro" id="IPR010323">
    <property type="entry name" value="DUF924"/>
</dbReference>
<dbReference type="InterPro" id="IPR029058">
    <property type="entry name" value="AB_hydrolase_fold"/>
</dbReference>
<dbReference type="InterPro" id="IPR005645">
    <property type="entry name" value="FSH-like_dom"/>
</dbReference>
<dbReference type="InterPro" id="IPR027038">
    <property type="entry name" value="RanGap"/>
</dbReference>
<evidence type="ECO:0000256" key="1">
    <source>
        <dbReference type="ARBA" id="ARBA00022468"/>
    </source>
</evidence>
<dbReference type="GO" id="GO:0005634">
    <property type="term" value="C:nucleus"/>
    <property type="evidence" value="ECO:0007669"/>
    <property type="project" value="TreeGrafter"/>
</dbReference>
<feature type="region of interest" description="Disordered" evidence="4">
    <location>
        <begin position="227"/>
        <end position="263"/>
    </location>
</feature>
<dbReference type="SUPFAM" id="SSF52047">
    <property type="entry name" value="RNI-like"/>
    <property type="match status" value="1"/>
</dbReference>
<keyword evidence="1" id="KW-0343">GTPase activation</keyword>
<keyword evidence="3" id="KW-0677">Repeat</keyword>
<dbReference type="GO" id="GO:0006913">
    <property type="term" value="P:nucleocytoplasmic transport"/>
    <property type="evidence" value="ECO:0007669"/>
    <property type="project" value="TreeGrafter"/>
</dbReference>
<sequence>MATEPKATLKEVLTYWFGVFPAEAEEKEKWRGGLWFRGLDPKIAKAHPTEEGAAIHQRTDKYIADRFGPLFDDEKENIALQHDVDARVAKVVLWDQLARNAFRGTPRAFAYDALAQPLALSILQDPANQEHLEINWNHTLFLCIALMHAEKVEHTQTGLHFLEDTQKKLLCAKKDELANRLRPILKNFLSHLNVILRFGRYPSRNAALGRTSTPEELDYLTTEKLPRWAKSQQPHNNNKDATTPTTDAKSKAVGDDGSPTKKTKPLRLLVLHGNRANLRKFKSRVKDTLKGISSADQPVQLEYIKAPNLYHSQDTEEKRYLEGALDQPEQTMGDNRCWWYMNDQGHHVGLEKSIQAVEDWIEETGPYDGVLGFAQGACMAAVLAALQHGGRLRIQGGHLRFVICISGFYCRDVREEFSTLHASLSSEGDLHTPETVQARSDKVSIPSFHTWGLKDSLIDGWRSEMLSQAFEEPTVEPHPGEHMARGIEHWPVASMRQWLASLQLEEGSGGTEAKDTSPLDSFADKFFAFKKAVQPTGRDVVAINRPLRLHNQERIMADPIWSELPESVSEVSYDQLAVFVPRLLSLGVGDHSQKDGNTLDWKQLVDDAMIAAWCFYPFNAECKWRNCKGWNKSGLAFCWMLRLLFEQVMSEEAHAYLLDFHLPWISRYSDSWESLVRVDMIFTLGTSEKTSDPPPKHILPASEYAASIHSTIAEIFAERLADDFRKVIEAKEAYDALQGTGSLEANDSEALAKMKLYHAPSLPSNCADTAPRRRGTTQRAAKLADLVADALTAKSKEARESFPRGSARNRYRFVLQQIVGFTKEYAAALADTGSSRDLFRMSDRQWDEAFHRPFSAAVLQPTPEPVDIATEEQMAPLHVFLRERPGSLGQTEMTFERGTLLDDGRLDLCKQVIGPQGVKPLFESLMHDDNGLVQHLLLGNNVAGDDLGRAVGEYIRSGQSKLTTWYIAGNRMTKDGITPVCEALCDDSQVLQLWLKRNPLLSISMGPVASLLRSNSYLQVLDLTNTGILDEGCAAVMGALAVNSALEYLYLATNGITRVGVEAIRNYFETTKHKSLKGLGLGCNRIGDEGTKELVEGLKAYGVLKRLDLASCGIGEGGAECLAGLLASPQGAGLRSLDLGAHQSTFAVGEVPNRIKTKGALALARALRSNTSLEALNVSNNDIYNDGFLAFEEALRSNHEKSALRHLVLHQPGIPVNELVLEKIRFYVKAKAVAWQKKRELVQDEDFVDPTHLDDIQSVYRVGAKYDK</sequence>
<dbReference type="Gene3D" id="3.40.50.1820">
    <property type="entry name" value="alpha/beta hydrolase"/>
    <property type="match status" value="1"/>
</dbReference>
<evidence type="ECO:0000256" key="2">
    <source>
        <dbReference type="ARBA" id="ARBA00022614"/>
    </source>
</evidence>
<dbReference type="Pfam" id="PF13516">
    <property type="entry name" value="LRR_6"/>
    <property type="match status" value="3"/>
</dbReference>
<dbReference type="Gene3D" id="3.80.10.10">
    <property type="entry name" value="Ribonuclease Inhibitor"/>
    <property type="match status" value="3"/>
</dbReference>
<reference evidence="6" key="1">
    <citation type="submission" date="2020-06" db="EMBL/GenBank/DDBJ databases">
        <authorList>
            <consortium name="Plant Systems Biology data submission"/>
        </authorList>
    </citation>
    <scope>NUCLEOTIDE SEQUENCE</scope>
    <source>
        <strain evidence="6">D6</strain>
    </source>
</reference>
<dbReference type="GO" id="GO:0031267">
    <property type="term" value="F:small GTPase binding"/>
    <property type="evidence" value="ECO:0007669"/>
    <property type="project" value="TreeGrafter"/>
</dbReference>
<proteinExistence type="predicted"/>
<dbReference type="Pfam" id="PF03959">
    <property type="entry name" value="FSH1"/>
    <property type="match status" value="1"/>
</dbReference>
<evidence type="ECO:0000313" key="6">
    <source>
        <dbReference type="EMBL" id="CAB9524542.1"/>
    </source>
</evidence>
<accession>A0A9N8EMK8</accession>
<dbReference type="GO" id="GO:0048471">
    <property type="term" value="C:perinuclear region of cytoplasm"/>
    <property type="evidence" value="ECO:0007669"/>
    <property type="project" value="TreeGrafter"/>
</dbReference>
<dbReference type="Pfam" id="PF06041">
    <property type="entry name" value="DUF924"/>
    <property type="match status" value="1"/>
</dbReference>
<evidence type="ECO:0000256" key="3">
    <source>
        <dbReference type="ARBA" id="ARBA00022737"/>
    </source>
</evidence>
<feature type="domain" description="Serine hydrolase" evidence="5">
    <location>
        <begin position="264"/>
        <end position="483"/>
    </location>
</feature>
<name>A0A9N8EMK8_9STRA</name>
<dbReference type="Gene3D" id="1.25.40.10">
    <property type="entry name" value="Tetratricopeptide repeat domain"/>
    <property type="match status" value="1"/>
</dbReference>
<dbReference type="InterPro" id="IPR011990">
    <property type="entry name" value="TPR-like_helical_dom_sf"/>
</dbReference>